<dbReference type="Gene3D" id="3.40.50.300">
    <property type="entry name" value="P-loop containing nucleotide triphosphate hydrolases"/>
    <property type="match status" value="1"/>
</dbReference>
<gene>
    <name evidence="8" type="ordered locus">CFU_3486</name>
</gene>
<dbReference type="PANTHER" id="PTHR42794">
    <property type="entry name" value="HEMIN IMPORT ATP-BINDING PROTEIN HMUV"/>
    <property type="match status" value="1"/>
</dbReference>
<evidence type="ECO:0000256" key="1">
    <source>
        <dbReference type="ARBA" id="ARBA00022448"/>
    </source>
</evidence>
<dbReference type="GO" id="GO:0016887">
    <property type="term" value="F:ATP hydrolysis activity"/>
    <property type="evidence" value="ECO:0007669"/>
    <property type="project" value="InterPro"/>
</dbReference>
<keyword evidence="9" id="KW-1185">Reference proteome</keyword>
<dbReference type="SUPFAM" id="SSF52540">
    <property type="entry name" value="P-loop containing nucleoside triphosphate hydrolases"/>
    <property type="match status" value="1"/>
</dbReference>
<evidence type="ECO:0000313" key="8">
    <source>
        <dbReference type="EMBL" id="AEK63310.1"/>
    </source>
</evidence>
<dbReference type="InterPro" id="IPR003593">
    <property type="entry name" value="AAA+_ATPase"/>
</dbReference>
<dbReference type="PROSITE" id="PS50893">
    <property type="entry name" value="ABC_TRANSPORTER_2"/>
    <property type="match status" value="1"/>
</dbReference>
<dbReference type="SMART" id="SM00382">
    <property type="entry name" value="AAA"/>
    <property type="match status" value="1"/>
</dbReference>
<keyword evidence="3" id="KW-0547">Nucleotide-binding</keyword>
<dbReference type="KEGG" id="cfu:CFU_3486"/>
<dbReference type="PANTHER" id="PTHR42794:SF1">
    <property type="entry name" value="HEMIN IMPORT ATP-BINDING PROTEIN HMUV"/>
    <property type="match status" value="1"/>
</dbReference>
<dbReference type="AlphaFoldDB" id="G0AAL6"/>
<dbReference type="eggNOG" id="COG1120">
    <property type="taxonomic scope" value="Bacteria"/>
</dbReference>
<dbReference type="InterPro" id="IPR027417">
    <property type="entry name" value="P-loop_NTPase"/>
</dbReference>
<sequence>MAAGQEPFMNVAPLLSAEQLSVSVGHKTLCSGLDWQVAPGQFWCVLGRNGIGKTTLLHTLAGLRRPAGGRVLIEGRDIQTISAQQLARLRGLLAQQQADAFSSSVLAAVVAGRHPYQFGFGWDMEDDRALALQALEQVRMAAFSAHDVMRLSGGERQRVGLATLLVQDPLLFMLDEPTAHQDAAAQIVVMALLQKIANEIADALPPQKAVIAACHDINLVARYASHVLLLGDGQVWQGTAGSVLQPEILQAAFGCSFEVVENGARRLFMPVASVS</sequence>
<keyword evidence="4 8" id="KW-0067">ATP-binding</keyword>
<feature type="domain" description="ABC transporter" evidence="7">
    <location>
        <begin position="15"/>
        <end position="257"/>
    </location>
</feature>
<keyword evidence="1" id="KW-0813">Transport</keyword>
<dbReference type="PROSITE" id="PS00211">
    <property type="entry name" value="ABC_TRANSPORTER_1"/>
    <property type="match status" value="1"/>
</dbReference>
<dbReference type="EMBL" id="CP002745">
    <property type="protein sequence ID" value="AEK63310.1"/>
    <property type="molecule type" value="Genomic_DNA"/>
</dbReference>
<evidence type="ECO:0000256" key="3">
    <source>
        <dbReference type="ARBA" id="ARBA00022741"/>
    </source>
</evidence>
<proteinExistence type="predicted"/>
<keyword evidence="2" id="KW-1003">Cell membrane</keyword>
<evidence type="ECO:0000259" key="7">
    <source>
        <dbReference type="PROSITE" id="PS50893"/>
    </source>
</evidence>
<evidence type="ECO:0000256" key="6">
    <source>
        <dbReference type="ARBA" id="ARBA00037066"/>
    </source>
</evidence>
<reference evidence="8 9" key="4">
    <citation type="journal article" date="2010" name="Environ. Microbiol.">
        <title>The bacterial genus Collimonas: mycophagy, weathering and other adaptive solutions to life in oligotrophic soil environments.</title>
        <authorList>
            <person name="Leveau J.H."/>
            <person name="Uroz S."/>
            <person name="de Boer W."/>
        </authorList>
    </citation>
    <scope>NUCLEOTIDE SEQUENCE [LARGE SCALE GENOMIC DNA]</scope>
    <source>
        <strain evidence="8 9">Ter331</strain>
    </source>
</reference>
<dbReference type="Pfam" id="PF00005">
    <property type="entry name" value="ABC_tran"/>
    <property type="match status" value="1"/>
</dbReference>
<dbReference type="HOGENOM" id="CLU_000604_1_11_4"/>
<reference evidence="8 9" key="3">
    <citation type="journal article" date="2008" name="FEMS Microbiol. Ecol.">
        <title>Identification and characterization of genes underlying chitinolysis in Collimonas fungivorans Ter331.</title>
        <authorList>
            <person name="Fritsche K."/>
            <person name="de Boer W."/>
            <person name="Gerards S."/>
            <person name="van den Berg M."/>
            <person name="van Veen J.A."/>
            <person name="Leveau J.H."/>
        </authorList>
    </citation>
    <scope>NUCLEOTIDE SEQUENCE [LARGE SCALE GENOMIC DNA]</scope>
    <source>
        <strain evidence="8 9">Ter331</strain>
    </source>
</reference>
<protein>
    <submittedName>
        <fullName evidence="8">ATP-binding ABC transporter protein</fullName>
    </submittedName>
</protein>
<comment type="function">
    <text evidence="6">Part of the ABC transporter complex HmuTUV involved in hemin import. Responsible for energy coupling to the transport system.</text>
</comment>
<dbReference type="STRING" id="1005048.CFU_3486"/>
<keyword evidence="5" id="KW-1278">Translocase</keyword>
<evidence type="ECO:0000313" key="9">
    <source>
        <dbReference type="Proteomes" id="UP000008392"/>
    </source>
</evidence>
<keyword evidence="2" id="KW-0472">Membrane</keyword>
<dbReference type="GO" id="GO:0005524">
    <property type="term" value="F:ATP binding"/>
    <property type="evidence" value="ECO:0007669"/>
    <property type="project" value="UniProtKB-KW"/>
</dbReference>
<reference evidence="9" key="6">
    <citation type="submission" date="2011-05" db="EMBL/GenBank/DDBJ databases">
        <title>Complete sequence of Collimonas fungivorans Ter331.</title>
        <authorList>
            <person name="Leveau J.H."/>
        </authorList>
    </citation>
    <scope>NUCLEOTIDE SEQUENCE [LARGE SCALE GENOMIC DNA]</scope>
    <source>
        <strain evidence="9">Ter331</strain>
    </source>
</reference>
<organism evidence="8 9">
    <name type="scientific">Collimonas fungivorans (strain Ter331)</name>
    <dbReference type="NCBI Taxonomy" id="1005048"/>
    <lineage>
        <taxon>Bacteria</taxon>
        <taxon>Pseudomonadati</taxon>
        <taxon>Pseudomonadota</taxon>
        <taxon>Betaproteobacteria</taxon>
        <taxon>Burkholderiales</taxon>
        <taxon>Oxalobacteraceae</taxon>
        <taxon>Collimonas</taxon>
    </lineage>
</organism>
<accession>G0AAL6</accession>
<reference evidence="8 9" key="2">
    <citation type="journal article" date="2006" name="J. Microbiol. Methods">
        <title>Genomic flank-sequencing of plasposon insertion sites for rapid identification of functional genes.</title>
        <authorList>
            <person name="Leveau J.H."/>
            <person name="Gerards S."/>
            <person name="Fritsche K."/>
            <person name="Zondag G."/>
            <person name="van Veen J.A."/>
        </authorList>
    </citation>
    <scope>NUCLEOTIDE SEQUENCE [LARGE SCALE GENOMIC DNA]</scope>
    <source>
        <strain evidence="8 9">Ter331</strain>
    </source>
</reference>
<evidence type="ECO:0000256" key="4">
    <source>
        <dbReference type="ARBA" id="ARBA00022840"/>
    </source>
</evidence>
<evidence type="ECO:0000256" key="5">
    <source>
        <dbReference type="ARBA" id="ARBA00022967"/>
    </source>
</evidence>
<name>G0AAL6_COLFT</name>
<dbReference type="InterPro" id="IPR003439">
    <property type="entry name" value="ABC_transporter-like_ATP-bd"/>
</dbReference>
<reference evidence="8 9" key="1">
    <citation type="journal article" date="2004" name="Environ. Microbiol.">
        <title>Phylogeny-function analysis of (meta)genomic libraries: screening for expression of ribosomal RNA genes by large-insert library fluorescent in situ hybridization (LIL-FISH).</title>
        <authorList>
            <person name="Leveau J.H."/>
            <person name="Gerards S."/>
            <person name="de Boer W."/>
            <person name="van Veen J.A."/>
        </authorList>
    </citation>
    <scope>NUCLEOTIDE SEQUENCE [LARGE SCALE GENOMIC DNA]</scope>
    <source>
        <strain evidence="8 9">Ter331</strain>
    </source>
</reference>
<evidence type="ECO:0000256" key="2">
    <source>
        <dbReference type="ARBA" id="ARBA00022475"/>
    </source>
</evidence>
<dbReference type="Proteomes" id="UP000008392">
    <property type="component" value="Chromosome"/>
</dbReference>
<dbReference type="InterPro" id="IPR017871">
    <property type="entry name" value="ABC_transporter-like_CS"/>
</dbReference>
<reference evidence="8 9" key="5">
    <citation type="journal article" date="2011" name="ISME J.">
        <title>Dual transcriptional profiling of a bacterial/fungal confrontation: Collimonas fungivorans versus Aspergillus niger.</title>
        <authorList>
            <person name="Mela F."/>
            <person name="Fritsche K."/>
            <person name="de Boer W."/>
            <person name="van Veen J.A."/>
            <person name="de Graaff L.H."/>
            <person name="van den Berg M."/>
            <person name="Leveau J.H."/>
        </authorList>
    </citation>
    <scope>NUCLEOTIDE SEQUENCE [LARGE SCALE GENOMIC DNA]</scope>
    <source>
        <strain evidence="8 9">Ter331</strain>
    </source>
</reference>
<dbReference type="CDD" id="cd03214">
    <property type="entry name" value="ABC_Iron-Siderophores_B12_Hemin"/>
    <property type="match status" value="1"/>
</dbReference>